<dbReference type="OrthoDB" id="4350422at2"/>
<dbReference type="Pfam" id="PF03703">
    <property type="entry name" value="bPH_2"/>
    <property type="match status" value="1"/>
</dbReference>
<keyword evidence="3" id="KW-1185">Reference proteome</keyword>
<evidence type="ECO:0000313" key="2">
    <source>
        <dbReference type="EMBL" id="SHJ02497.1"/>
    </source>
</evidence>
<dbReference type="InterPro" id="IPR005182">
    <property type="entry name" value="YdbS-like_PH"/>
</dbReference>
<dbReference type="EMBL" id="FQZK01000003">
    <property type="protein sequence ID" value="SHJ02497.1"/>
    <property type="molecule type" value="Genomic_DNA"/>
</dbReference>
<organism evidence="2 3">
    <name type="scientific">Nocardiopsis flavescens</name>
    <dbReference type="NCBI Taxonomy" id="758803"/>
    <lineage>
        <taxon>Bacteria</taxon>
        <taxon>Bacillati</taxon>
        <taxon>Actinomycetota</taxon>
        <taxon>Actinomycetes</taxon>
        <taxon>Streptosporangiales</taxon>
        <taxon>Nocardiopsidaceae</taxon>
        <taxon>Nocardiopsis</taxon>
    </lineage>
</organism>
<dbReference type="Proteomes" id="UP000184452">
    <property type="component" value="Unassembled WGS sequence"/>
</dbReference>
<dbReference type="RefSeq" id="WP_073376870.1">
    <property type="nucleotide sequence ID" value="NZ_FQZK01000003.1"/>
</dbReference>
<reference evidence="2 3" key="1">
    <citation type="submission" date="2016-11" db="EMBL/GenBank/DDBJ databases">
        <authorList>
            <person name="Jaros S."/>
            <person name="Januszkiewicz K."/>
            <person name="Wedrychowicz H."/>
        </authorList>
    </citation>
    <scope>NUCLEOTIDE SEQUENCE [LARGE SCALE GENOMIC DNA]</scope>
    <source>
        <strain evidence="2 3">CGMCC 4.5723</strain>
    </source>
</reference>
<feature type="domain" description="YdbS-like PH" evidence="1">
    <location>
        <begin position="36"/>
        <end position="86"/>
    </location>
</feature>
<accession>A0A1M6FXT6</accession>
<sequence length="120" mass="13819">MAIADRYLSDGEELVHVVRRHRTVLIEEFTAPAPADHRLMTRDGLISRQGRDMPPSRVDDAAFGMSVWERIMRYGTLTVQSASEQEAVTPGKVPRPEWFQSEIYRRVSDAHRPQTRSDLR</sequence>
<gene>
    <name evidence="2" type="ORF">SAMN05421803_103190</name>
</gene>
<protein>
    <submittedName>
        <fullName evidence="2">PH domain-containing protein</fullName>
    </submittedName>
</protein>
<evidence type="ECO:0000313" key="3">
    <source>
        <dbReference type="Proteomes" id="UP000184452"/>
    </source>
</evidence>
<name>A0A1M6FXT6_9ACTN</name>
<dbReference type="STRING" id="758803.SAMN05421803_103190"/>
<evidence type="ECO:0000259" key="1">
    <source>
        <dbReference type="Pfam" id="PF03703"/>
    </source>
</evidence>
<dbReference type="AlphaFoldDB" id="A0A1M6FXT6"/>
<proteinExistence type="predicted"/>